<dbReference type="SMART" id="SM00365">
    <property type="entry name" value="LRR_SD22"/>
    <property type="match status" value="4"/>
</dbReference>
<evidence type="ECO:0000256" key="4">
    <source>
        <dbReference type="ARBA" id="ARBA00022614"/>
    </source>
</evidence>
<dbReference type="Gene3D" id="3.80.10.10">
    <property type="entry name" value="Ribonuclease Inhibitor"/>
    <property type="match status" value="4"/>
</dbReference>
<dbReference type="InterPro" id="IPR001611">
    <property type="entry name" value="Leu-rich_rpt"/>
</dbReference>
<keyword evidence="10" id="KW-0675">Receptor</keyword>
<gene>
    <name evidence="14" type="primary">LOC108996620</name>
</gene>
<dbReference type="FunFam" id="3.80.10.10:FF:000095">
    <property type="entry name" value="LRR receptor-like serine/threonine-protein kinase GSO1"/>
    <property type="match status" value="1"/>
</dbReference>
<accession>A0A2I4F941</accession>
<sequence>MVNLSQVVNWPNKVLMLPSLIHLSLSDCRLISTTTSQLLSMINANSSSQLIFLDLSWNYDLMETHNLDWLTHFSSLQYLDLSRVNLSQVVNWPNKVLMLPSLIHLSLSDCSLISTTTPQFLSINANSSSQLLFLDLSENYDLMEPHNLDWLTHFSSLQYLDLNGVNLSQVVNWPNKVLMLPSLIHLSLSDCSLISTTTPQLLSINANSSSQLLFLDLSYNYLTNSVFHWLFNATISSLRTLNLAENQLVGGIPKYFWNLCALEYLTLSYNNLNGSLYEFMSNESSCLVDSLQDFHISNNRFIGSLPESIGNLSNLQTLDVAQNSLTGVITEAHFSNLTKLKMLYLYSNSLILRFSYNWVPPFQLYSIYLSSCKLGSAFPKWLQSQKNYYQLYISDAGISDIIPAWFWNFPPRLTYLDMSNNQLHGNLPDLSSSRLDDFASIDLSANRFDGSIPLFPLNMASLDLSNNRFSGPVSFLCKLNTPMLLESLNLSNNTLSGELPDCWTYIRDLIVLNLANNNFYGKIPDSISSLESLQFLHLSNNGFVGNMPMSLQNCSELITIDLGANNLFGMVPPWIGNNLPNLVILNLRSNQLYGRLPLSLCRLSHIQILDLSLNKIEGTIPECIYNLTAMSHTMDTISSAIYADNISRGSYTDYASLVWKGRELVFKNSLRLVKMIDLSNNKLYGEIPEGITNLIELVALNLSRNNLSGLITPKIGLLRNLQSLDLSGNQLYGEIPMSISNLNFLSQLDLSANNLSGKIPTGTQIQSLDASAFLGNPKLCGSPLPNKCPEDLHPNYINTQGHKKENDDDGFITKGFYVAATLGFIVGFWGVCCISVLNIRYIMKRLISNVRMILA</sequence>
<dbReference type="SUPFAM" id="SSF52047">
    <property type="entry name" value="RNI-like"/>
    <property type="match status" value="1"/>
</dbReference>
<keyword evidence="6" id="KW-0732">Signal</keyword>
<evidence type="ECO:0000256" key="7">
    <source>
        <dbReference type="ARBA" id="ARBA00022737"/>
    </source>
</evidence>
<evidence type="ECO:0000256" key="1">
    <source>
        <dbReference type="ARBA" id="ARBA00004251"/>
    </source>
</evidence>
<comment type="similarity">
    <text evidence="2">Belongs to the RLP family.</text>
</comment>
<feature type="transmembrane region" description="Helical" evidence="12">
    <location>
        <begin position="816"/>
        <end position="842"/>
    </location>
</feature>
<dbReference type="FunFam" id="3.80.10.10:FF:000111">
    <property type="entry name" value="LRR receptor-like serine/threonine-protein kinase ERECTA"/>
    <property type="match status" value="1"/>
</dbReference>
<dbReference type="InterPro" id="IPR032675">
    <property type="entry name" value="LRR_dom_sf"/>
</dbReference>
<dbReference type="InterPro" id="IPR003591">
    <property type="entry name" value="Leu-rich_rpt_typical-subtyp"/>
</dbReference>
<dbReference type="PROSITE" id="PS51450">
    <property type="entry name" value="LRR"/>
    <property type="match status" value="1"/>
</dbReference>
<keyword evidence="8 12" id="KW-1133">Transmembrane helix</keyword>
<dbReference type="PANTHER" id="PTHR48063">
    <property type="entry name" value="LRR RECEPTOR-LIKE KINASE"/>
    <property type="match status" value="1"/>
</dbReference>
<evidence type="ECO:0000256" key="3">
    <source>
        <dbReference type="ARBA" id="ARBA00022475"/>
    </source>
</evidence>
<keyword evidence="7" id="KW-0677">Repeat</keyword>
<comment type="subcellular location">
    <subcellularLocation>
        <location evidence="1">Cell membrane</location>
        <topology evidence="1">Single-pass type I membrane protein</topology>
    </subcellularLocation>
</comment>
<keyword evidence="13" id="KW-1185">Reference proteome</keyword>
<dbReference type="AlphaFoldDB" id="A0A2I4F941"/>
<evidence type="ECO:0000256" key="11">
    <source>
        <dbReference type="ARBA" id="ARBA00023180"/>
    </source>
</evidence>
<dbReference type="Proteomes" id="UP000235220">
    <property type="component" value="Chromosome 13"/>
</dbReference>
<dbReference type="InterPro" id="IPR046956">
    <property type="entry name" value="RLP23-like"/>
</dbReference>
<dbReference type="SMART" id="SM00364">
    <property type="entry name" value="LRR_BAC"/>
    <property type="match status" value="4"/>
</dbReference>
<dbReference type="PRINTS" id="PR00019">
    <property type="entry name" value="LEURICHRPT"/>
</dbReference>
<evidence type="ECO:0000256" key="2">
    <source>
        <dbReference type="ARBA" id="ARBA00009592"/>
    </source>
</evidence>
<keyword evidence="4" id="KW-0433">Leucine-rich repeat</keyword>
<dbReference type="GeneID" id="108996620"/>
<organism evidence="13 14">
    <name type="scientific">Juglans regia</name>
    <name type="common">English walnut</name>
    <dbReference type="NCBI Taxonomy" id="51240"/>
    <lineage>
        <taxon>Eukaryota</taxon>
        <taxon>Viridiplantae</taxon>
        <taxon>Streptophyta</taxon>
        <taxon>Embryophyta</taxon>
        <taxon>Tracheophyta</taxon>
        <taxon>Spermatophyta</taxon>
        <taxon>Magnoliopsida</taxon>
        <taxon>eudicotyledons</taxon>
        <taxon>Gunneridae</taxon>
        <taxon>Pentapetalae</taxon>
        <taxon>rosids</taxon>
        <taxon>fabids</taxon>
        <taxon>Fagales</taxon>
        <taxon>Juglandaceae</taxon>
        <taxon>Juglans</taxon>
    </lineage>
</organism>
<evidence type="ECO:0000313" key="14">
    <source>
        <dbReference type="RefSeq" id="XP_018828160.1"/>
    </source>
</evidence>
<dbReference type="SMART" id="SM00369">
    <property type="entry name" value="LRR_TYP"/>
    <property type="match status" value="6"/>
</dbReference>
<protein>
    <submittedName>
        <fullName evidence="14">Receptor-like protein EIX2 isoform X2</fullName>
    </submittedName>
</protein>
<dbReference type="SUPFAM" id="SSF52058">
    <property type="entry name" value="L domain-like"/>
    <property type="match status" value="2"/>
</dbReference>
<keyword evidence="5 12" id="KW-0812">Transmembrane</keyword>
<dbReference type="OrthoDB" id="8731593at2759"/>
<dbReference type="GO" id="GO:0005886">
    <property type="term" value="C:plasma membrane"/>
    <property type="evidence" value="ECO:0007669"/>
    <property type="project" value="UniProtKB-SubCell"/>
</dbReference>
<evidence type="ECO:0000256" key="5">
    <source>
        <dbReference type="ARBA" id="ARBA00022692"/>
    </source>
</evidence>
<proteinExistence type="inferred from homology"/>
<keyword evidence="11" id="KW-0325">Glycoprotein</keyword>
<dbReference type="FunFam" id="3.80.10.10:FF:001347">
    <property type="entry name" value="LRR receptor-like serine/threonine-protein kinase GSO2"/>
    <property type="match status" value="1"/>
</dbReference>
<keyword evidence="3" id="KW-1003">Cell membrane</keyword>
<dbReference type="RefSeq" id="XP_018828160.1">
    <property type="nucleotide sequence ID" value="XM_018972615.1"/>
</dbReference>
<evidence type="ECO:0000256" key="8">
    <source>
        <dbReference type="ARBA" id="ARBA00022989"/>
    </source>
</evidence>
<evidence type="ECO:0000256" key="6">
    <source>
        <dbReference type="ARBA" id="ARBA00022729"/>
    </source>
</evidence>
<dbReference type="PANTHER" id="PTHR48063:SF101">
    <property type="entry name" value="LRR RECEPTOR-LIKE SERINE_THREONINE-PROTEIN KINASE FLS2"/>
    <property type="match status" value="1"/>
</dbReference>
<evidence type="ECO:0000313" key="13">
    <source>
        <dbReference type="Proteomes" id="UP000235220"/>
    </source>
</evidence>
<evidence type="ECO:0000256" key="12">
    <source>
        <dbReference type="SAM" id="Phobius"/>
    </source>
</evidence>
<evidence type="ECO:0000256" key="9">
    <source>
        <dbReference type="ARBA" id="ARBA00023136"/>
    </source>
</evidence>
<keyword evidence="9 12" id="KW-0472">Membrane</keyword>
<dbReference type="Pfam" id="PF00560">
    <property type="entry name" value="LRR_1"/>
    <property type="match status" value="8"/>
</dbReference>
<reference evidence="14" key="1">
    <citation type="submission" date="2025-08" db="UniProtKB">
        <authorList>
            <consortium name="RefSeq"/>
        </authorList>
    </citation>
    <scope>IDENTIFICATION</scope>
    <source>
        <tissue evidence="14">Leaves</tissue>
    </source>
</reference>
<dbReference type="Pfam" id="PF13855">
    <property type="entry name" value="LRR_8"/>
    <property type="match status" value="1"/>
</dbReference>
<evidence type="ECO:0000256" key="10">
    <source>
        <dbReference type="ARBA" id="ARBA00023170"/>
    </source>
</evidence>
<name>A0A2I4F941_JUGRE</name>